<evidence type="ECO:0000256" key="15">
    <source>
        <dbReference type="SAM" id="MobiDB-lite"/>
    </source>
</evidence>
<dbReference type="InterPro" id="IPR027417">
    <property type="entry name" value="P-loop_NTPase"/>
</dbReference>
<dbReference type="Gene3D" id="1.20.120.1750">
    <property type="match status" value="1"/>
</dbReference>
<feature type="domain" description="RING-type" evidence="16">
    <location>
        <begin position="1544"/>
        <end position="1586"/>
    </location>
</feature>
<dbReference type="InterPro" id="IPR001841">
    <property type="entry name" value="Znf_RING"/>
</dbReference>
<gene>
    <name evidence="20" type="primary">At4g01020_1</name>
    <name evidence="20" type="ORF">g.46643</name>
</gene>
<feature type="domain" description="RING-type" evidence="19">
    <location>
        <begin position="1540"/>
        <end position="1752"/>
    </location>
</feature>
<dbReference type="EMBL" id="GDJX01021482">
    <property type="protein sequence ID" value="JAT46454.1"/>
    <property type="molecule type" value="Transcribed_RNA"/>
</dbReference>
<dbReference type="Pfam" id="PF24637">
    <property type="entry name" value="RRM_DEAH11"/>
    <property type="match status" value="1"/>
</dbReference>
<keyword evidence="5" id="KW-0677">Repeat</keyword>
<comment type="similarity">
    <text evidence="1">Belongs to the DEAD box helicase family. DEAH subfamily.</text>
</comment>
<dbReference type="InterPro" id="IPR013083">
    <property type="entry name" value="Znf_RING/FYVE/PHD"/>
</dbReference>
<dbReference type="InterPro" id="IPR017907">
    <property type="entry name" value="Znf_RING_CS"/>
</dbReference>
<keyword evidence="6" id="KW-0547">Nucleotide-binding</keyword>
<evidence type="ECO:0000256" key="4">
    <source>
        <dbReference type="ARBA" id="ARBA00022723"/>
    </source>
</evidence>
<dbReference type="PROSITE" id="PS51192">
    <property type="entry name" value="HELICASE_ATP_BIND_1"/>
    <property type="match status" value="1"/>
</dbReference>
<dbReference type="Pfam" id="PF24641">
    <property type="entry name" value="KH_DEAH11_2nd"/>
    <property type="match status" value="1"/>
</dbReference>
<proteinExistence type="inferred from homology"/>
<dbReference type="PROSITE" id="PS00690">
    <property type="entry name" value="DEAH_ATP_HELICASE"/>
    <property type="match status" value="1"/>
</dbReference>
<dbReference type="InterPro" id="IPR044066">
    <property type="entry name" value="TRIAD_supradom"/>
</dbReference>
<keyword evidence="10" id="KW-0347">Helicase</keyword>
<dbReference type="Pfam" id="PF21010">
    <property type="entry name" value="HA2_C"/>
    <property type="match status" value="1"/>
</dbReference>
<feature type="region of interest" description="Disordered" evidence="15">
    <location>
        <begin position="1"/>
        <end position="48"/>
    </location>
</feature>
<dbReference type="Pfam" id="PF00270">
    <property type="entry name" value="DEAD"/>
    <property type="match status" value="1"/>
</dbReference>
<dbReference type="SMART" id="SM00647">
    <property type="entry name" value="IBR"/>
    <property type="match status" value="2"/>
</dbReference>
<dbReference type="SUPFAM" id="SSF52540">
    <property type="entry name" value="P-loop containing nucleoside triphosphate hydrolases"/>
    <property type="match status" value="1"/>
</dbReference>
<evidence type="ECO:0000256" key="13">
    <source>
        <dbReference type="ARBA" id="ARBA00047984"/>
    </source>
</evidence>
<dbReference type="PROSITE" id="PS51194">
    <property type="entry name" value="HELICASE_CTER"/>
    <property type="match status" value="1"/>
</dbReference>
<dbReference type="CDD" id="cd20335">
    <property type="entry name" value="BRcat_RBR"/>
    <property type="match status" value="1"/>
</dbReference>
<dbReference type="FunFam" id="3.40.50.300:FF:002114">
    <property type="entry name" value="ATP-dependent RNA helicase DEAH12 chloroplastic"/>
    <property type="match status" value="1"/>
</dbReference>
<dbReference type="InterPro" id="IPR056244">
    <property type="entry name" value="RRM_DEAH11/12"/>
</dbReference>
<evidence type="ECO:0000259" key="16">
    <source>
        <dbReference type="PROSITE" id="PS50089"/>
    </source>
</evidence>
<dbReference type="GO" id="GO:0003724">
    <property type="term" value="F:RNA helicase activity"/>
    <property type="evidence" value="ECO:0007669"/>
    <property type="project" value="UniProtKB-EC"/>
</dbReference>
<feature type="compositionally biased region" description="Pro residues" evidence="15">
    <location>
        <begin position="28"/>
        <end position="48"/>
    </location>
</feature>
<dbReference type="InterPro" id="IPR013087">
    <property type="entry name" value="Znf_C2H2_type"/>
</dbReference>
<dbReference type="GO" id="GO:0008270">
    <property type="term" value="F:zinc ion binding"/>
    <property type="evidence" value="ECO:0007669"/>
    <property type="project" value="UniProtKB-KW"/>
</dbReference>
<dbReference type="SMART" id="SM00847">
    <property type="entry name" value="HA2"/>
    <property type="match status" value="1"/>
</dbReference>
<dbReference type="Pfam" id="PF07717">
    <property type="entry name" value="OB_NTP_bind"/>
    <property type="match status" value="1"/>
</dbReference>
<dbReference type="InterPro" id="IPR011545">
    <property type="entry name" value="DEAD/DEAH_box_helicase_dom"/>
</dbReference>
<dbReference type="Pfam" id="PF24475">
    <property type="entry name" value="RBD_DEAH11"/>
    <property type="match status" value="1"/>
</dbReference>
<dbReference type="Gene3D" id="3.30.40.10">
    <property type="entry name" value="Zinc/RING finger domain, C3HC4 (zinc finger)"/>
    <property type="match status" value="1"/>
</dbReference>
<evidence type="ECO:0000256" key="1">
    <source>
        <dbReference type="ARBA" id="ARBA00008792"/>
    </source>
</evidence>
<evidence type="ECO:0000256" key="5">
    <source>
        <dbReference type="ARBA" id="ARBA00022737"/>
    </source>
</evidence>
<dbReference type="CDD" id="cd22585">
    <property type="entry name" value="Rcat_RBR_DEAH12-like"/>
    <property type="match status" value="1"/>
</dbReference>
<dbReference type="InterPro" id="IPR011709">
    <property type="entry name" value="DEAD-box_helicase_OB_fold"/>
</dbReference>
<dbReference type="GO" id="GO:0005524">
    <property type="term" value="F:ATP binding"/>
    <property type="evidence" value="ECO:0007669"/>
    <property type="project" value="UniProtKB-KW"/>
</dbReference>
<dbReference type="Pfam" id="PF00271">
    <property type="entry name" value="Helicase_C"/>
    <property type="match status" value="1"/>
</dbReference>
<dbReference type="GO" id="GO:0003723">
    <property type="term" value="F:RNA binding"/>
    <property type="evidence" value="ECO:0007669"/>
    <property type="project" value="TreeGrafter"/>
</dbReference>
<dbReference type="CDD" id="cd17917">
    <property type="entry name" value="DEXHc_RHA-like"/>
    <property type="match status" value="1"/>
</dbReference>
<keyword evidence="11" id="KW-0862">Zinc</keyword>
<evidence type="ECO:0000256" key="12">
    <source>
        <dbReference type="ARBA" id="ARBA00022840"/>
    </source>
</evidence>
<evidence type="ECO:0000256" key="7">
    <source>
        <dbReference type="ARBA" id="ARBA00022771"/>
    </source>
</evidence>
<dbReference type="InterPro" id="IPR056246">
    <property type="entry name" value="KH_DEAH11/12_1st"/>
</dbReference>
<dbReference type="InterPro" id="IPR035979">
    <property type="entry name" value="RBD_domain_sf"/>
</dbReference>
<evidence type="ECO:0000313" key="20">
    <source>
        <dbReference type="EMBL" id="JAT46454.1"/>
    </source>
</evidence>
<evidence type="ECO:0000256" key="11">
    <source>
        <dbReference type="ARBA" id="ARBA00022833"/>
    </source>
</evidence>
<keyword evidence="9" id="KW-0378">Hydrolase</keyword>
<dbReference type="GO" id="GO:0016740">
    <property type="term" value="F:transferase activity"/>
    <property type="evidence" value="ECO:0007669"/>
    <property type="project" value="UniProtKB-KW"/>
</dbReference>
<dbReference type="FunFam" id="1.20.120.1080:FF:000033">
    <property type="entry name" value="RBR-type E3 ubiquitin transferase"/>
    <property type="match status" value="1"/>
</dbReference>
<dbReference type="InterPro" id="IPR014001">
    <property type="entry name" value="Helicase_ATP-bd"/>
</dbReference>
<dbReference type="InterPro" id="IPR056248">
    <property type="entry name" value="RBD_DEAH11/12"/>
</dbReference>
<dbReference type="Pfam" id="PF01485">
    <property type="entry name" value="IBR"/>
    <property type="match status" value="1"/>
</dbReference>
<dbReference type="Gene3D" id="3.40.50.300">
    <property type="entry name" value="P-loop containing nucleotide triphosphate hydrolases"/>
    <property type="match status" value="2"/>
</dbReference>
<dbReference type="InterPro" id="IPR056245">
    <property type="entry name" value="KH_DEAH11/12"/>
</dbReference>
<dbReference type="FunFam" id="3.40.50.300:FF:001279">
    <property type="entry name" value="ATP-dependent RNA helicase DEAH12 chloroplastic"/>
    <property type="match status" value="1"/>
</dbReference>
<dbReference type="SUPFAM" id="SSF54928">
    <property type="entry name" value="RNA-binding domain, RBD"/>
    <property type="match status" value="1"/>
</dbReference>
<dbReference type="EC" id="3.6.4.13" evidence="2"/>
<dbReference type="SMART" id="SM00487">
    <property type="entry name" value="DEXDc"/>
    <property type="match status" value="1"/>
</dbReference>
<dbReference type="PROSITE" id="PS50089">
    <property type="entry name" value="ZF_RING_2"/>
    <property type="match status" value="1"/>
</dbReference>
<dbReference type="CDD" id="cd18791">
    <property type="entry name" value="SF2_C_RHA"/>
    <property type="match status" value="1"/>
</dbReference>
<evidence type="ECO:0000256" key="14">
    <source>
        <dbReference type="PROSITE-ProRule" id="PRU00175"/>
    </source>
</evidence>
<evidence type="ECO:0000259" key="18">
    <source>
        <dbReference type="PROSITE" id="PS51194"/>
    </source>
</evidence>
<keyword evidence="7 14" id="KW-0863">Zinc-finger</keyword>
<keyword evidence="12" id="KW-0067">ATP-binding</keyword>
<evidence type="ECO:0000256" key="9">
    <source>
        <dbReference type="ARBA" id="ARBA00022801"/>
    </source>
</evidence>
<evidence type="ECO:0000256" key="3">
    <source>
        <dbReference type="ARBA" id="ARBA00022679"/>
    </source>
</evidence>
<dbReference type="Pfam" id="PF24471">
    <property type="entry name" value="KH_DEAH11"/>
    <property type="match status" value="1"/>
</dbReference>
<dbReference type="InterPro" id="IPR002464">
    <property type="entry name" value="DNA/RNA_helicase_DEAH_CS"/>
</dbReference>
<comment type="catalytic activity">
    <reaction evidence="13">
        <text>ATP + H2O = ADP + phosphate + H(+)</text>
        <dbReference type="Rhea" id="RHEA:13065"/>
        <dbReference type="ChEBI" id="CHEBI:15377"/>
        <dbReference type="ChEBI" id="CHEBI:15378"/>
        <dbReference type="ChEBI" id="CHEBI:30616"/>
        <dbReference type="ChEBI" id="CHEBI:43474"/>
        <dbReference type="ChEBI" id="CHEBI:456216"/>
        <dbReference type="EC" id="3.6.4.13"/>
    </reaction>
</comment>
<protein>
    <recommendedName>
        <fullName evidence="2">RNA helicase</fullName>
        <ecNumber evidence="2">3.6.4.13</ecNumber>
    </recommendedName>
</protein>
<dbReference type="InterPro" id="IPR007502">
    <property type="entry name" value="Helicase-assoc_dom"/>
</dbReference>
<dbReference type="InterPro" id="IPR001650">
    <property type="entry name" value="Helicase_C-like"/>
</dbReference>
<feature type="domain" description="Helicase C-terminal" evidence="18">
    <location>
        <begin position="492"/>
        <end position="658"/>
    </location>
</feature>
<evidence type="ECO:0000256" key="6">
    <source>
        <dbReference type="ARBA" id="ARBA00022741"/>
    </source>
</evidence>
<dbReference type="InterPro" id="IPR056247">
    <property type="entry name" value="KH_DEAH11/12_2nd"/>
</dbReference>
<dbReference type="PANTHER" id="PTHR18934">
    <property type="entry name" value="ATP-DEPENDENT RNA HELICASE"/>
    <property type="match status" value="1"/>
</dbReference>
<dbReference type="PROSITE" id="PS00028">
    <property type="entry name" value="ZINC_FINGER_C2H2_1"/>
    <property type="match status" value="1"/>
</dbReference>
<sequence>MRGGGYRGYHVHHRPPGFRPERGQFCRPPSPRPWHQTPPPPPKPPMQPPVYAVVLERDRRGPRGDARGDLRREDLEDLIADCPALPKHHVAFATGAAAGRLFFGEWEDALEAVAYFWGRRLDGAHTMTPHVLSNAPGGGAGSCRAAEEESRLRTLFAGHARGLLSCEPARRCEQKIEELSSRIARLSEALKERSGLQVYNERLARRESLEVEREPLRQRLEEFHAGISGVLALLGEPEEEGRRVGKEPGGAPQVFGFGRGLEWSRIQRLMERECRRLDEGLPIYACRSKILNMINSNQVLLLIGETGSGKSTQLVQFLADSGLASNGSIICTQPRKIAAVSLAKRVGEESYGCHADNFVTSYVTYSSARGFYSKVVFTTDHCFLQHCMNDMSLSGISYVIVDEAHERSLNTDLILSLVKKQLLARMDLRLIIMSATADANKLSDYFFDCSTFHVTGRSFPVEVKYVPDVPADASLVEISKHISDSCASYVLDVLKMVSLIHSREKDGSILAFLTSQTEVEWACENFRSCSAVVLPLHGKLSCEEQFRVFQNYPGKRKVIFSTNVAETSLTIPGIKYVVDSGMVKESRFEPSSGMNMLKVCRISQSSAKQRAGRAGRTEAGKCYRLYQECDFQSMALHQEPEIRKVHLGIAVLKILALGVKNVQEFEFVDAPSSESVDAAIQNLTQLGAVVSKHEGFELTGTGRCLVKLGIEPRLGKMILDCHDCGLSKEGVVLAAVMANSSSIFCRVGSDEEKLKADSLKIPFCHRDGDLFTLLSVYKEWEHEEDKNKWCWHNSINAKSMRRCQETITELDNCLLQELNIIIPTYWKWDAEGSIEYNKALKKVILSSLAENVAMFSGCDQLGYEVALTGQHLQLHPSCSLLIYGEKPHWVVFGEILSMTKQYLVCVTAIESDSLYKIQPPPLFDVTCLERKRMVMNVIIGVTNTLLRRLCGKASHYLQCLISRIQRACLDDRISIAVDFDRREIRLYASPKDVEKASSLINDALDYETKCLRDECIEKCLYLGGPRAASPKALFGSGAEIKHLELDKRYLTVEVWHPNAHSLDDKELLMMIDQYVSGIGCFHRTTGIGEESSDSDKWGRITFLSPEDAEKAISVLNKLEFQGSVLTLRPLNSTFGGDAHNFPAVTAKVCWPRRPSKGVALIRCAWQDADFIVQDCANLAIGGNFVRCEVSTKFLDCVIVGGLNKDISEEEIRDALRNATRRNIMDVHLLRGNAVDQPSVAACEEVLLKEISPFMRGKFHPSHTCRVQVFEPEPKDTLMRALITFDGSLHLEAARALDHLNGMVLSGCQYWQKIQCQQIFRSSLFCPAYVYRVIRKQLDSLLESLNRQNGVRLNLEKNDSGLYRVRISAKGTKTIADLRKPLEKLMKGKTVTHPGLTPSVVQLLSSRDGVALMKSLEWESGTHILYDKPNLNVRIFGSPKEVDVVEKKLVKVLLSHHENKQFEIRLRGGDLPSNFMKEVVKRFGPDMQGLKQWVPEANFLLNTRRHILSVRGSKEEKKKVDEIITEVLRSIDSGGLVERPSEAACVICLCELEEAHQLESCGHVFCRGCLIEQFESAIRSRDGFPLCCSQEGCRSPILLTDLRSLLLNDKLEELFRASLTAYVAFSSGTYRFCPSPDCPGVYRVADSDAAAGLYVCGACTIETCTKCHLEYHPWVSCEKYREFKENPDTSLEEWRMGKYNVKDCPACGHTIEKTDGCNHVECRCGKHICWECLEQFENSDDCYAHLHSIHQSLL</sequence>
<keyword evidence="3" id="KW-0808">Transferase</keyword>
<organism evidence="20">
    <name type="scientific">Anthurium amnicola</name>
    <dbReference type="NCBI Taxonomy" id="1678845"/>
    <lineage>
        <taxon>Eukaryota</taxon>
        <taxon>Viridiplantae</taxon>
        <taxon>Streptophyta</taxon>
        <taxon>Embryophyta</taxon>
        <taxon>Tracheophyta</taxon>
        <taxon>Spermatophyta</taxon>
        <taxon>Magnoliopsida</taxon>
        <taxon>Liliopsida</taxon>
        <taxon>Araceae</taxon>
        <taxon>Pothoideae</taxon>
        <taxon>Potheae</taxon>
        <taxon>Anthurium</taxon>
    </lineage>
</organism>
<evidence type="ECO:0000256" key="8">
    <source>
        <dbReference type="ARBA" id="ARBA00022786"/>
    </source>
</evidence>
<evidence type="ECO:0000256" key="10">
    <source>
        <dbReference type="ARBA" id="ARBA00022806"/>
    </source>
</evidence>
<dbReference type="GO" id="GO:0016787">
    <property type="term" value="F:hydrolase activity"/>
    <property type="evidence" value="ECO:0007669"/>
    <property type="project" value="UniProtKB-KW"/>
</dbReference>
<reference evidence="20" key="1">
    <citation type="submission" date="2015-07" db="EMBL/GenBank/DDBJ databases">
        <title>Transcriptome Assembly of Anthurium amnicola.</title>
        <authorList>
            <person name="Suzuki J."/>
        </authorList>
    </citation>
    <scope>NUCLEOTIDE SEQUENCE</scope>
</reference>
<dbReference type="SMART" id="SM00490">
    <property type="entry name" value="HELICc"/>
    <property type="match status" value="1"/>
</dbReference>
<dbReference type="PROSITE" id="PS00518">
    <property type="entry name" value="ZF_RING_1"/>
    <property type="match status" value="1"/>
</dbReference>
<accession>A0A1D1XVN8</accession>
<dbReference type="Pfam" id="PF22191">
    <property type="entry name" value="IBR_1"/>
    <property type="match status" value="1"/>
</dbReference>
<dbReference type="Pfam" id="PF24638">
    <property type="entry name" value="KH_DEAH11_1st"/>
    <property type="match status" value="1"/>
</dbReference>
<evidence type="ECO:0000259" key="17">
    <source>
        <dbReference type="PROSITE" id="PS51192"/>
    </source>
</evidence>
<feature type="domain" description="Helicase ATP-binding" evidence="17">
    <location>
        <begin position="291"/>
        <end position="455"/>
    </location>
</feature>
<dbReference type="PANTHER" id="PTHR18934:SF81">
    <property type="entry name" value="ATP-DEPENDENT RNA HELICASE DEAH11, CHLOROPLASTIC-RELATED"/>
    <property type="match status" value="1"/>
</dbReference>
<evidence type="ECO:0000256" key="2">
    <source>
        <dbReference type="ARBA" id="ARBA00012552"/>
    </source>
</evidence>
<dbReference type="PROSITE" id="PS51873">
    <property type="entry name" value="TRIAD"/>
    <property type="match status" value="1"/>
</dbReference>
<name>A0A1D1XVN8_9ARAE</name>
<keyword evidence="4" id="KW-0479">Metal-binding</keyword>
<keyword evidence="8" id="KW-0833">Ubl conjugation pathway</keyword>
<dbReference type="FunFam" id="1.20.120.1750:FF:000020">
    <property type="entry name" value="ATP-dependent RNA helicase DEAH12 chloroplastic"/>
    <property type="match status" value="1"/>
</dbReference>
<dbReference type="Gene3D" id="1.20.120.1080">
    <property type="match status" value="1"/>
</dbReference>
<dbReference type="InterPro" id="IPR002867">
    <property type="entry name" value="IBR_dom"/>
</dbReference>
<evidence type="ECO:0000259" key="19">
    <source>
        <dbReference type="PROSITE" id="PS51873"/>
    </source>
</evidence>
<dbReference type="SUPFAM" id="SSF57850">
    <property type="entry name" value="RING/U-box"/>
    <property type="match status" value="3"/>
</dbReference>